<dbReference type="PROSITE" id="PS00463">
    <property type="entry name" value="ZN2_CY6_FUNGAL_1"/>
    <property type="match status" value="1"/>
</dbReference>
<organism evidence="8 9">
    <name type="scientific">Beauveria bassiana</name>
    <name type="common">White muscardine disease fungus</name>
    <name type="synonym">Tritirachium shiotae</name>
    <dbReference type="NCBI Taxonomy" id="176275"/>
    <lineage>
        <taxon>Eukaryota</taxon>
        <taxon>Fungi</taxon>
        <taxon>Dikarya</taxon>
        <taxon>Ascomycota</taxon>
        <taxon>Pezizomycotina</taxon>
        <taxon>Sordariomycetes</taxon>
        <taxon>Hypocreomycetidae</taxon>
        <taxon>Hypocreales</taxon>
        <taxon>Cordycipitaceae</taxon>
        <taxon>Beauveria</taxon>
    </lineage>
</organism>
<evidence type="ECO:0000313" key="9">
    <source>
        <dbReference type="Proteomes" id="UP000235728"/>
    </source>
</evidence>
<keyword evidence="4" id="KW-0238">DNA-binding</keyword>
<name>A0A2N6NFR9_BEABA</name>
<proteinExistence type="predicted"/>
<dbReference type="SMART" id="SM00066">
    <property type="entry name" value="GAL4"/>
    <property type="match status" value="1"/>
</dbReference>
<keyword evidence="2" id="KW-0862">Zinc</keyword>
<evidence type="ECO:0000313" key="8">
    <source>
        <dbReference type="EMBL" id="PMB66140.1"/>
    </source>
</evidence>
<keyword evidence="5" id="KW-0804">Transcription</keyword>
<dbReference type="CDD" id="cd00067">
    <property type="entry name" value="GAL4"/>
    <property type="match status" value="1"/>
</dbReference>
<dbReference type="InterPro" id="IPR052360">
    <property type="entry name" value="Transcr_Regulatory_Proteins"/>
</dbReference>
<feature type="domain" description="Zn(2)-C6 fungal-type" evidence="7">
    <location>
        <begin position="42"/>
        <end position="70"/>
    </location>
</feature>
<evidence type="ECO:0000256" key="2">
    <source>
        <dbReference type="ARBA" id="ARBA00022833"/>
    </source>
</evidence>
<dbReference type="GO" id="GO:0003677">
    <property type="term" value="F:DNA binding"/>
    <property type="evidence" value="ECO:0007669"/>
    <property type="project" value="UniProtKB-KW"/>
</dbReference>
<dbReference type="PANTHER" id="PTHR36206">
    <property type="entry name" value="ASPERCRYPTIN BIOSYNTHESIS CLUSTER-SPECIFIC TRANSCRIPTION REGULATOR ATNN-RELATED"/>
    <property type="match status" value="1"/>
</dbReference>
<keyword evidence="1" id="KW-0479">Metal-binding</keyword>
<accession>A0A2N6NFR9</accession>
<comment type="caution">
    <text evidence="8">The sequence shown here is derived from an EMBL/GenBank/DDBJ whole genome shotgun (WGS) entry which is preliminary data.</text>
</comment>
<evidence type="ECO:0000256" key="6">
    <source>
        <dbReference type="ARBA" id="ARBA00023242"/>
    </source>
</evidence>
<evidence type="ECO:0000256" key="5">
    <source>
        <dbReference type="ARBA" id="ARBA00023163"/>
    </source>
</evidence>
<dbReference type="Proteomes" id="UP000235728">
    <property type="component" value="Unassembled WGS sequence"/>
</dbReference>
<sequence length="588" mass="65351">MAETTIACRLQKPATSVIKETEPDHRQKQPQRKRFAPRTRTGCLTCRARRVKCDEARPACQRCISSWRPCQGYRLPPAPPWLTADTRLQPTPVVPTTAEHVLGRYFLAEISAFATDEFNTTFWRRDVPQVARAVPAVWHATNALAGAAWARSPRAGLEPDAAALVDREGARQYSAAVRHILQTTATPALALAERQRPEPRDQTTVLLASILLASYAVSVGEKAVFVALFETSRRLVMQWAFWECLDVPSVSALATQILYVYVKTERVAQEFHLETAAAEPDASSPRRPSRSSEPLPMLRWRDALAALQRQPLTSALRACLELDMVWNSVHDIFDAFPFTSTTEDVTTAYTQRHAFAPLFETWEARYATFTRRVRTRTHRRAVDIDVAALDLRRMLVRVLLRVPIGRCRPCWSETCWDPFVRDFAAALTCLEAALAPAAAAAAAVDKTDMLSTPSIYASCNFIVQKCRAPGLRRKAAAVLRSSLVATLGMEQDEVGKRQHLPLIVDRLMLVEESAWDGNGGGGGECGQDDVCVPGRYICNLHRVARVHIDREVVGYPEITFLTVGDILKGRPGYREAMDITLSSCAMGG</sequence>
<gene>
    <name evidence="8" type="ORF">BM221_008342</name>
</gene>
<dbReference type="GO" id="GO:0008270">
    <property type="term" value="F:zinc ion binding"/>
    <property type="evidence" value="ECO:0007669"/>
    <property type="project" value="InterPro"/>
</dbReference>
<evidence type="ECO:0000256" key="4">
    <source>
        <dbReference type="ARBA" id="ARBA00023125"/>
    </source>
</evidence>
<evidence type="ECO:0000259" key="7">
    <source>
        <dbReference type="PROSITE" id="PS50048"/>
    </source>
</evidence>
<reference evidence="8 9" key="1">
    <citation type="journal article" date="2016" name="Appl. Microbiol. Biotechnol.">
        <title>Characterization of T-DNA insertion mutants with decreased virulence in the entomopathogenic fungus Beauveria bassiana JEF-007.</title>
        <authorList>
            <person name="Kim S."/>
            <person name="Lee S.J."/>
            <person name="Nai Y.S."/>
            <person name="Yu J.S."/>
            <person name="Lee M.R."/>
            <person name="Yang Y.T."/>
            <person name="Kim J.S."/>
        </authorList>
    </citation>
    <scope>NUCLEOTIDE SEQUENCE [LARGE SCALE GENOMIC DNA]</scope>
    <source>
        <strain evidence="8 9">JEF-007</strain>
    </source>
</reference>
<protein>
    <submittedName>
        <fullName evidence="8">Putative transcriptional regulatory protein C15D4.02</fullName>
    </submittedName>
</protein>
<dbReference type="Gene3D" id="4.10.240.10">
    <property type="entry name" value="Zn(2)-C6 fungal-type DNA-binding domain"/>
    <property type="match status" value="1"/>
</dbReference>
<dbReference type="GO" id="GO:0000981">
    <property type="term" value="F:DNA-binding transcription factor activity, RNA polymerase II-specific"/>
    <property type="evidence" value="ECO:0007669"/>
    <property type="project" value="InterPro"/>
</dbReference>
<dbReference type="InterPro" id="IPR036864">
    <property type="entry name" value="Zn2-C6_fun-type_DNA-bd_sf"/>
</dbReference>
<keyword evidence="6" id="KW-0539">Nucleus</keyword>
<evidence type="ECO:0000256" key="1">
    <source>
        <dbReference type="ARBA" id="ARBA00022723"/>
    </source>
</evidence>
<dbReference type="PANTHER" id="PTHR36206:SF12">
    <property type="entry name" value="ASPERCRYPTIN BIOSYNTHESIS CLUSTER-SPECIFIC TRANSCRIPTION REGULATOR ATNN-RELATED"/>
    <property type="match status" value="1"/>
</dbReference>
<dbReference type="PROSITE" id="PS50048">
    <property type="entry name" value="ZN2_CY6_FUNGAL_2"/>
    <property type="match status" value="1"/>
</dbReference>
<dbReference type="EMBL" id="MRVG01000009">
    <property type="protein sequence ID" value="PMB66140.1"/>
    <property type="molecule type" value="Genomic_DNA"/>
</dbReference>
<dbReference type="AlphaFoldDB" id="A0A2N6NFR9"/>
<evidence type="ECO:0000256" key="3">
    <source>
        <dbReference type="ARBA" id="ARBA00023015"/>
    </source>
</evidence>
<keyword evidence="3" id="KW-0805">Transcription regulation</keyword>
<dbReference type="OMA" id="AVPAVWH"/>
<dbReference type="InterPro" id="IPR001138">
    <property type="entry name" value="Zn2Cys6_DnaBD"/>
</dbReference>
<dbReference type="SUPFAM" id="SSF57701">
    <property type="entry name" value="Zn2/Cys6 DNA-binding domain"/>
    <property type="match status" value="1"/>
</dbReference>
<dbReference type="Pfam" id="PF00172">
    <property type="entry name" value="Zn_clus"/>
    <property type="match status" value="1"/>
</dbReference>